<dbReference type="Proteomes" id="UP001597295">
    <property type="component" value="Unassembled WGS sequence"/>
</dbReference>
<dbReference type="Gene3D" id="3.10.180.10">
    <property type="entry name" value="2,3-Dihydroxybiphenyl 1,2-Dioxygenase, domain 1"/>
    <property type="match status" value="1"/>
</dbReference>
<accession>A0ABW5DMI5</accession>
<keyword evidence="3" id="KW-1185">Reference proteome</keyword>
<sequence>MQLGYVIRYVPNVEASMAFYEAAFGLSRRFLHESGAYGEMETGATALGFASEENAPEFGFAISHQRPDGLPGPQEIAFVIADVADAYRRALAAGAVSLMPPTEKPWGQTVAYVRDSDGALVELCTPVSGG</sequence>
<dbReference type="PROSITE" id="PS51819">
    <property type="entry name" value="VOC"/>
    <property type="match status" value="1"/>
</dbReference>
<dbReference type="InterPro" id="IPR029068">
    <property type="entry name" value="Glyas_Bleomycin-R_OHBP_Dase"/>
</dbReference>
<evidence type="ECO:0000259" key="1">
    <source>
        <dbReference type="PROSITE" id="PS51819"/>
    </source>
</evidence>
<dbReference type="RefSeq" id="WP_379875042.1">
    <property type="nucleotide sequence ID" value="NZ_JBHUIP010000003.1"/>
</dbReference>
<dbReference type="InterPro" id="IPR050383">
    <property type="entry name" value="GlyoxalaseI/FosfomycinResist"/>
</dbReference>
<name>A0ABW5DMI5_9PROT</name>
<evidence type="ECO:0000313" key="3">
    <source>
        <dbReference type="Proteomes" id="UP001597295"/>
    </source>
</evidence>
<dbReference type="Pfam" id="PF00903">
    <property type="entry name" value="Glyoxalase"/>
    <property type="match status" value="1"/>
</dbReference>
<proteinExistence type="predicted"/>
<dbReference type="SUPFAM" id="SSF54593">
    <property type="entry name" value="Glyoxalase/Bleomycin resistance protein/Dihydroxybiphenyl dioxygenase"/>
    <property type="match status" value="1"/>
</dbReference>
<gene>
    <name evidence="2" type="ORF">ACFSM5_04465</name>
</gene>
<feature type="domain" description="VOC" evidence="1">
    <location>
        <begin position="2"/>
        <end position="126"/>
    </location>
</feature>
<dbReference type="PANTHER" id="PTHR21366:SF22">
    <property type="entry name" value="VOC DOMAIN-CONTAINING PROTEIN"/>
    <property type="match status" value="1"/>
</dbReference>
<dbReference type="CDD" id="cd07264">
    <property type="entry name" value="VOC_like"/>
    <property type="match status" value="1"/>
</dbReference>
<dbReference type="InterPro" id="IPR037523">
    <property type="entry name" value="VOC_core"/>
</dbReference>
<dbReference type="EMBL" id="JBHUIP010000003">
    <property type="protein sequence ID" value="MFD2262129.1"/>
    <property type="molecule type" value="Genomic_DNA"/>
</dbReference>
<protein>
    <submittedName>
        <fullName evidence="2">VOC family protein</fullName>
    </submittedName>
</protein>
<organism evidence="2 3">
    <name type="scientific">Lacibacterium aquatile</name>
    <dbReference type="NCBI Taxonomy" id="1168082"/>
    <lineage>
        <taxon>Bacteria</taxon>
        <taxon>Pseudomonadati</taxon>
        <taxon>Pseudomonadota</taxon>
        <taxon>Alphaproteobacteria</taxon>
        <taxon>Rhodospirillales</taxon>
        <taxon>Rhodospirillaceae</taxon>
    </lineage>
</organism>
<dbReference type="InterPro" id="IPR004360">
    <property type="entry name" value="Glyas_Fos-R_dOase_dom"/>
</dbReference>
<comment type="caution">
    <text evidence="2">The sequence shown here is derived from an EMBL/GenBank/DDBJ whole genome shotgun (WGS) entry which is preliminary data.</text>
</comment>
<reference evidence="3" key="1">
    <citation type="journal article" date="2019" name="Int. J. Syst. Evol. Microbiol.">
        <title>The Global Catalogue of Microorganisms (GCM) 10K type strain sequencing project: providing services to taxonomists for standard genome sequencing and annotation.</title>
        <authorList>
            <consortium name="The Broad Institute Genomics Platform"/>
            <consortium name="The Broad Institute Genome Sequencing Center for Infectious Disease"/>
            <person name="Wu L."/>
            <person name="Ma J."/>
        </authorList>
    </citation>
    <scope>NUCLEOTIDE SEQUENCE [LARGE SCALE GENOMIC DNA]</scope>
    <source>
        <strain evidence="3">CGMCC 1.19062</strain>
    </source>
</reference>
<evidence type="ECO:0000313" key="2">
    <source>
        <dbReference type="EMBL" id="MFD2262129.1"/>
    </source>
</evidence>
<dbReference type="PANTHER" id="PTHR21366">
    <property type="entry name" value="GLYOXALASE FAMILY PROTEIN"/>
    <property type="match status" value="1"/>
</dbReference>